<comment type="caution">
    <text evidence="10">The sequence shown here is derived from an EMBL/GenBank/DDBJ whole genome shotgun (WGS) entry which is preliminary data.</text>
</comment>
<dbReference type="SMART" id="SM00987">
    <property type="entry name" value="UreE_C"/>
    <property type="match status" value="1"/>
</dbReference>
<evidence type="ECO:0000259" key="9">
    <source>
        <dbReference type="SMART" id="SM00986"/>
    </source>
</evidence>
<proteinExistence type="inferred from homology"/>
<dbReference type="Gene3D" id="3.40.470.10">
    <property type="entry name" value="Uracil-DNA glycosylase-like domain"/>
    <property type="match status" value="1"/>
</dbReference>
<keyword evidence="4 7" id="KW-0496">Mitochondrion</keyword>
<dbReference type="InterPro" id="IPR005122">
    <property type="entry name" value="Uracil-DNA_glycosylase-like"/>
</dbReference>
<dbReference type="PANTHER" id="PTHR11264">
    <property type="entry name" value="URACIL-DNA GLYCOSYLASE"/>
    <property type="match status" value="1"/>
</dbReference>
<keyword evidence="5 7" id="KW-0234">DNA repair</keyword>
<keyword evidence="3 7" id="KW-0378">Hydrolase</keyword>
<dbReference type="FunFam" id="3.40.470.10:FF:000007">
    <property type="entry name" value="Uracil-DNA glycosylase"/>
    <property type="match status" value="1"/>
</dbReference>
<feature type="domain" description="Uracil-DNA glycosylase-like" evidence="9">
    <location>
        <begin position="139"/>
        <end position="290"/>
    </location>
</feature>
<dbReference type="OrthoDB" id="10031947at2759"/>
<evidence type="ECO:0000313" key="10">
    <source>
        <dbReference type="EMBL" id="CAG8472450.1"/>
    </source>
</evidence>
<dbReference type="GO" id="GO:0004844">
    <property type="term" value="F:uracil DNA N-glycosylase activity"/>
    <property type="evidence" value="ECO:0007669"/>
    <property type="project" value="UniProtKB-UniRule"/>
</dbReference>
<dbReference type="InterPro" id="IPR036895">
    <property type="entry name" value="Uracil-DNA_glycosylase-like_sf"/>
</dbReference>
<dbReference type="NCBIfam" id="NF003589">
    <property type="entry name" value="PRK05254.1-2"/>
    <property type="match status" value="1"/>
</dbReference>
<evidence type="ECO:0000256" key="3">
    <source>
        <dbReference type="ARBA" id="ARBA00022801"/>
    </source>
</evidence>
<dbReference type="Proteomes" id="UP000789508">
    <property type="component" value="Unassembled WGS sequence"/>
</dbReference>
<dbReference type="EC" id="3.2.2.27" evidence="7"/>
<dbReference type="Pfam" id="PF03167">
    <property type="entry name" value="UDG"/>
    <property type="match status" value="1"/>
</dbReference>
<feature type="region of interest" description="Disordered" evidence="8">
    <location>
        <begin position="1"/>
        <end position="76"/>
    </location>
</feature>
<sequence length="422" mass="46733">MIKRNVSPTETDNYPSKKTKAVTEKYPNKKTKTLPQANSTTQTFLSGWVKPSPANDASFEEKNSKQPGSNFETLTKGLDGNKKELLRLEAETLDGEWLRALNAELKKPYFLQLKNFLKSEKESKKTVFPPERDIYSWSRFTPLSNVKVVIVGQGLCFSVKNGVRCPPSLLNIYKALKLDIPSFEIPNHGNLENWAKEGVLLLNASLTVRAHDAASHSGKGWEKFTDAVIQYLNEKKNSIVFLLWGSHAQKKGKNIDKSKHLVLTAAHPSPLSAHHGFFECRHWSKANEFLKSRGRAPINWNCLANPQIHTLTTSTTTPTIDTGVSTTPTNAITRAVNAISEPEVQKSEAAANEVSEFEVQKGKTATNETSEFEVQKSEAAANEAPELEVQDKIAINEASALEAQKSETATNEASAIEDKKSE</sequence>
<dbReference type="SMART" id="SM00986">
    <property type="entry name" value="UDG"/>
    <property type="match status" value="1"/>
</dbReference>
<comment type="caution">
    <text evidence="7">Lacks conserved residue(s) required for the propagation of feature annotation.</text>
</comment>
<keyword evidence="6 7" id="KW-0539">Nucleus</keyword>
<dbReference type="NCBIfam" id="NF003588">
    <property type="entry name" value="PRK05254.1-1"/>
    <property type="match status" value="1"/>
</dbReference>
<accession>A0A9N8W3N4</accession>
<evidence type="ECO:0000256" key="6">
    <source>
        <dbReference type="ARBA" id="ARBA00023242"/>
    </source>
</evidence>
<keyword evidence="11" id="KW-1185">Reference proteome</keyword>
<name>A0A9N8W3N4_9GLOM</name>
<comment type="catalytic activity">
    <reaction evidence="7">
        <text>Hydrolyzes single-stranded DNA or mismatched double-stranded DNA and polynucleotides, releasing free uracil.</text>
        <dbReference type="EC" id="3.2.2.27"/>
    </reaction>
</comment>
<gene>
    <name evidence="7" type="primary">UNG1</name>
    <name evidence="10" type="ORF">ALEPTO_LOCUS2079</name>
</gene>
<evidence type="ECO:0000256" key="4">
    <source>
        <dbReference type="ARBA" id="ARBA00023128"/>
    </source>
</evidence>
<evidence type="ECO:0000256" key="8">
    <source>
        <dbReference type="SAM" id="MobiDB-lite"/>
    </source>
</evidence>
<comment type="function">
    <text evidence="7">Excises uracil residues from the DNA which can arise as a result of misincorporation of dUMP residues by DNA polymerase or due to deamination of cytosine.</text>
</comment>
<dbReference type="AlphaFoldDB" id="A0A9N8W3N4"/>
<comment type="subcellular location">
    <subcellularLocation>
        <location evidence="7">Mitochondrion</location>
    </subcellularLocation>
    <subcellularLocation>
        <location evidence="7">Nucleus</location>
    </subcellularLocation>
</comment>
<organism evidence="10 11">
    <name type="scientific">Ambispora leptoticha</name>
    <dbReference type="NCBI Taxonomy" id="144679"/>
    <lineage>
        <taxon>Eukaryota</taxon>
        <taxon>Fungi</taxon>
        <taxon>Fungi incertae sedis</taxon>
        <taxon>Mucoromycota</taxon>
        <taxon>Glomeromycotina</taxon>
        <taxon>Glomeromycetes</taxon>
        <taxon>Archaeosporales</taxon>
        <taxon>Ambisporaceae</taxon>
        <taxon>Ambispora</taxon>
    </lineage>
</organism>
<dbReference type="GO" id="GO:0097510">
    <property type="term" value="P:base-excision repair, AP site formation via deaminated base removal"/>
    <property type="evidence" value="ECO:0007669"/>
    <property type="project" value="TreeGrafter"/>
</dbReference>
<dbReference type="PANTHER" id="PTHR11264:SF0">
    <property type="entry name" value="URACIL-DNA GLYCOSYLASE"/>
    <property type="match status" value="1"/>
</dbReference>
<feature type="compositionally biased region" description="Polar residues" evidence="8">
    <location>
        <begin position="1"/>
        <end position="16"/>
    </location>
</feature>
<feature type="region of interest" description="Disordered" evidence="8">
    <location>
        <begin position="346"/>
        <end position="389"/>
    </location>
</feature>
<dbReference type="CDD" id="cd10027">
    <property type="entry name" value="UDG-F1-like"/>
    <property type="match status" value="1"/>
</dbReference>
<reference evidence="10" key="1">
    <citation type="submission" date="2021-06" db="EMBL/GenBank/DDBJ databases">
        <authorList>
            <person name="Kallberg Y."/>
            <person name="Tangrot J."/>
            <person name="Rosling A."/>
        </authorList>
    </citation>
    <scope>NUCLEOTIDE SEQUENCE</scope>
    <source>
        <strain evidence="10">FL130A</strain>
    </source>
</reference>
<feature type="compositionally biased region" description="Polar residues" evidence="8">
    <location>
        <begin position="33"/>
        <end position="45"/>
    </location>
</feature>
<dbReference type="GO" id="GO:0005739">
    <property type="term" value="C:mitochondrion"/>
    <property type="evidence" value="ECO:0007669"/>
    <property type="project" value="UniProtKB-SubCell"/>
</dbReference>
<dbReference type="InterPro" id="IPR002043">
    <property type="entry name" value="UDG_fam1"/>
</dbReference>
<dbReference type="SUPFAM" id="SSF52141">
    <property type="entry name" value="Uracil-DNA glycosylase-like"/>
    <property type="match status" value="1"/>
</dbReference>
<evidence type="ECO:0000313" key="11">
    <source>
        <dbReference type="Proteomes" id="UP000789508"/>
    </source>
</evidence>
<dbReference type="HAMAP" id="MF_00148">
    <property type="entry name" value="UDG"/>
    <property type="match status" value="1"/>
</dbReference>
<evidence type="ECO:0000256" key="1">
    <source>
        <dbReference type="ARBA" id="ARBA00008184"/>
    </source>
</evidence>
<protein>
    <recommendedName>
        <fullName evidence="7">Uracil-DNA glycosylase</fullName>
        <shortName evidence="7">UDG</shortName>
        <ecNumber evidence="7">3.2.2.27</ecNumber>
    </recommendedName>
</protein>
<dbReference type="NCBIfam" id="TIGR00628">
    <property type="entry name" value="ung"/>
    <property type="match status" value="1"/>
</dbReference>
<keyword evidence="2 7" id="KW-0227">DNA damage</keyword>
<dbReference type="NCBIfam" id="NF003592">
    <property type="entry name" value="PRK05254.1-5"/>
    <property type="match status" value="1"/>
</dbReference>
<evidence type="ECO:0000256" key="7">
    <source>
        <dbReference type="HAMAP-Rule" id="MF_03166"/>
    </source>
</evidence>
<comment type="similarity">
    <text evidence="1 7">Belongs to the uracil-DNA glycosylase (UDG) superfamily. UNG family.</text>
</comment>
<feature type="region of interest" description="Disordered" evidence="8">
    <location>
        <begin position="402"/>
        <end position="422"/>
    </location>
</feature>
<dbReference type="GO" id="GO:0005634">
    <property type="term" value="C:nucleus"/>
    <property type="evidence" value="ECO:0007669"/>
    <property type="project" value="UniProtKB-SubCell"/>
</dbReference>
<evidence type="ECO:0000256" key="5">
    <source>
        <dbReference type="ARBA" id="ARBA00023204"/>
    </source>
</evidence>
<dbReference type="EMBL" id="CAJVPS010000274">
    <property type="protein sequence ID" value="CAG8472450.1"/>
    <property type="molecule type" value="Genomic_DNA"/>
</dbReference>
<evidence type="ECO:0000256" key="2">
    <source>
        <dbReference type="ARBA" id="ARBA00022763"/>
    </source>
</evidence>